<keyword evidence="2" id="KW-0547">Nucleotide-binding</keyword>
<evidence type="ECO:0000313" key="4">
    <source>
        <dbReference type="EMBL" id="MDV6310131.1"/>
    </source>
</evidence>
<reference evidence="5 6" key="1">
    <citation type="submission" date="2023-10" db="EMBL/GenBank/DDBJ databases">
        <title>Development of a sustainable strategy for remediation of hydrocarbon-contaminated territories based on the waste exchange concept.</title>
        <authorList>
            <person name="Krivoruchko A."/>
        </authorList>
    </citation>
    <scope>NUCLEOTIDE SEQUENCE</scope>
    <source>
        <strain evidence="4 6">IEGM 1266</strain>
        <strain evidence="5">IEGM 1279</strain>
    </source>
</reference>
<keyword evidence="2" id="KW-0067">ATP-binding</keyword>
<dbReference type="PANTHER" id="PTHR13504">
    <property type="entry name" value="FIDO DOMAIN-CONTAINING PROTEIN DDB_G0283145"/>
    <property type="match status" value="1"/>
</dbReference>
<protein>
    <submittedName>
        <fullName evidence="5">Fic family protein</fullName>
    </submittedName>
</protein>
<accession>A0AAE4UCA0</accession>
<comment type="caution">
    <text evidence="5">The sequence shown here is derived from an EMBL/GenBank/DDBJ whole genome shotgun (WGS) entry which is preliminary data.</text>
</comment>
<feature type="active site" evidence="1">
    <location>
        <position position="56"/>
    </location>
</feature>
<dbReference type="EMBL" id="JAWLKH010000037">
    <property type="protein sequence ID" value="MDV6314537.1"/>
    <property type="molecule type" value="Genomic_DNA"/>
</dbReference>
<dbReference type="PROSITE" id="PS51459">
    <property type="entry name" value="FIDO"/>
    <property type="match status" value="1"/>
</dbReference>
<proteinExistence type="predicted"/>
<gene>
    <name evidence="4" type="ORF">R3P94_22990</name>
    <name evidence="5" type="ORF">R3Q15_22120</name>
</gene>
<name>A0AAE4UCA0_9ACTN</name>
<evidence type="ECO:0000256" key="1">
    <source>
        <dbReference type="PIRSR" id="PIRSR640198-1"/>
    </source>
</evidence>
<dbReference type="Proteomes" id="UP001185779">
    <property type="component" value="Unassembled WGS sequence"/>
</dbReference>
<evidence type="ECO:0000313" key="6">
    <source>
        <dbReference type="Proteomes" id="UP001185779"/>
    </source>
</evidence>
<dbReference type="GeneID" id="77171382"/>
<dbReference type="InterPro" id="IPR003812">
    <property type="entry name" value="Fido"/>
</dbReference>
<evidence type="ECO:0000313" key="5">
    <source>
        <dbReference type="EMBL" id="MDV6314537.1"/>
    </source>
</evidence>
<dbReference type="AlphaFoldDB" id="A0AAE4UCA0"/>
<dbReference type="InterPro" id="IPR036597">
    <property type="entry name" value="Fido-like_dom_sf"/>
</dbReference>
<dbReference type="EMBL" id="JAWLKI010000045">
    <property type="protein sequence ID" value="MDV6310131.1"/>
    <property type="molecule type" value="Genomic_DNA"/>
</dbReference>
<dbReference type="Pfam" id="PF02661">
    <property type="entry name" value="Fic"/>
    <property type="match status" value="1"/>
</dbReference>
<feature type="domain" description="Fido" evidence="3">
    <location>
        <begin position="1"/>
        <end position="116"/>
    </location>
</feature>
<dbReference type="GO" id="GO:0005524">
    <property type="term" value="F:ATP binding"/>
    <property type="evidence" value="ECO:0007669"/>
    <property type="project" value="UniProtKB-KW"/>
</dbReference>
<dbReference type="RefSeq" id="WP_006438768.1">
    <property type="nucleotide sequence ID" value="NZ_CP091855.1"/>
</dbReference>
<sequence>MGRARQLELNIGVAPELIAVELRNTLDSIAWRWEHTDDWTPRQLGIAVHAETVRIHPFVDGNGRTTRLLADLVFAAAQDPTVEQYDWDLDKQHYIGLLRAFDVHRDVTDLAAFVGVEQFDTQEP</sequence>
<dbReference type="SUPFAM" id="SSF140931">
    <property type="entry name" value="Fic-like"/>
    <property type="match status" value="1"/>
</dbReference>
<evidence type="ECO:0000259" key="3">
    <source>
        <dbReference type="PROSITE" id="PS51459"/>
    </source>
</evidence>
<dbReference type="PANTHER" id="PTHR13504:SF38">
    <property type="entry name" value="FIDO DOMAIN-CONTAINING PROTEIN"/>
    <property type="match status" value="1"/>
</dbReference>
<organism evidence="5 7">
    <name type="scientific">Gordonia amicalis</name>
    <dbReference type="NCBI Taxonomy" id="89053"/>
    <lineage>
        <taxon>Bacteria</taxon>
        <taxon>Bacillati</taxon>
        <taxon>Actinomycetota</taxon>
        <taxon>Actinomycetes</taxon>
        <taxon>Mycobacteriales</taxon>
        <taxon>Gordoniaceae</taxon>
        <taxon>Gordonia</taxon>
    </lineage>
</organism>
<feature type="binding site" evidence="2">
    <location>
        <begin position="60"/>
        <end position="67"/>
    </location>
    <ligand>
        <name>ATP</name>
        <dbReference type="ChEBI" id="CHEBI:30616"/>
    </ligand>
</feature>
<keyword evidence="6" id="KW-1185">Reference proteome</keyword>
<evidence type="ECO:0000256" key="2">
    <source>
        <dbReference type="PIRSR" id="PIRSR640198-2"/>
    </source>
</evidence>
<dbReference type="Proteomes" id="UP001185922">
    <property type="component" value="Unassembled WGS sequence"/>
</dbReference>
<dbReference type="Gene3D" id="1.10.3290.10">
    <property type="entry name" value="Fido-like domain"/>
    <property type="match status" value="1"/>
</dbReference>
<dbReference type="InterPro" id="IPR040198">
    <property type="entry name" value="Fido_containing"/>
</dbReference>
<evidence type="ECO:0000313" key="7">
    <source>
        <dbReference type="Proteomes" id="UP001185922"/>
    </source>
</evidence>